<keyword evidence="3" id="KW-1185">Reference proteome</keyword>
<evidence type="ECO:0000313" key="2">
    <source>
        <dbReference type="EMBL" id="KAG5605327.1"/>
    </source>
</evidence>
<reference evidence="2 3" key="1">
    <citation type="submission" date="2020-09" db="EMBL/GenBank/DDBJ databases">
        <title>De no assembly of potato wild relative species, Solanum commersonii.</title>
        <authorList>
            <person name="Cho K."/>
        </authorList>
    </citation>
    <scope>NUCLEOTIDE SEQUENCE [LARGE SCALE GENOMIC DNA]</scope>
    <source>
        <strain evidence="2">LZ3.2</strain>
        <tissue evidence="2">Leaf</tissue>
    </source>
</reference>
<protein>
    <recommendedName>
        <fullName evidence="1">PPM-type phosphatase domain-containing protein</fullName>
    </recommendedName>
</protein>
<dbReference type="InterPro" id="IPR001932">
    <property type="entry name" value="PPM-type_phosphatase-like_dom"/>
</dbReference>
<dbReference type="InterPro" id="IPR036457">
    <property type="entry name" value="PPM-type-like_dom_sf"/>
</dbReference>
<evidence type="ECO:0000259" key="1">
    <source>
        <dbReference type="Pfam" id="PF00481"/>
    </source>
</evidence>
<organism evidence="2 3">
    <name type="scientific">Solanum commersonii</name>
    <name type="common">Commerson's wild potato</name>
    <name type="synonym">Commerson's nightshade</name>
    <dbReference type="NCBI Taxonomy" id="4109"/>
    <lineage>
        <taxon>Eukaryota</taxon>
        <taxon>Viridiplantae</taxon>
        <taxon>Streptophyta</taxon>
        <taxon>Embryophyta</taxon>
        <taxon>Tracheophyta</taxon>
        <taxon>Spermatophyta</taxon>
        <taxon>Magnoliopsida</taxon>
        <taxon>eudicotyledons</taxon>
        <taxon>Gunneridae</taxon>
        <taxon>Pentapetalae</taxon>
        <taxon>asterids</taxon>
        <taxon>lamiids</taxon>
        <taxon>Solanales</taxon>
        <taxon>Solanaceae</taxon>
        <taxon>Solanoideae</taxon>
        <taxon>Solaneae</taxon>
        <taxon>Solanum</taxon>
    </lineage>
</organism>
<dbReference type="EMBL" id="JACXVP010000005">
    <property type="protein sequence ID" value="KAG5605327.1"/>
    <property type="molecule type" value="Genomic_DNA"/>
</dbReference>
<feature type="domain" description="PPM-type phosphatase" evidence="1">
    <location>
        <begin position="14"/>
        <end position="61"/>
    </location>
</feature>
<accession>A0A9J5Z066</accession>
<dbReference type="PANTHER" id="PTHR47992">
    <property type="entry name" value="PROTEIN PHOSPHATASE"/>
    <property type="match status" value="1"/>
</dbReference>
<sequence length="96" mass="10908">MSKYLCYFFLLQRGNYYLKPYVISTPNITFVKTNVDDECLILPSDGLWDVVSSETVCQVARVGSNYLKPYVISNLGITFVKRNLDDECLILPSDGL</sequence>
<evidence type="ECO:0000313" key="3">
    <source>
        <dbReference type="Proteomes" id="UP000824120"/>
    </source>
</evidence>
<dbReference type="SUPFAM" id="SSF81606">
    <property type="entry name" value="PP2C-like"/>
    <property type="match status" value="1"/>
</dbReference>
<comment type="caution">
    <text evidence="2">The sequence shown here is derived from an EMBL/GenBank/DDBJ whole genome shotgun (WGS) entry which is preliminary data.</text>
</comment>
<dbReference type="InterPro" id="IPR015655">
    <property type="entry name" value="PP2C"/>
</dbReference>
<dbReference type="Pfam" id="PF00481">
    <property type="entry name" value="PP2C"/>
    <property type="match status" value="1"/>
</dbReference>
<dbReference type="Gene3D" id="3.60.40.10">
    <property type="entry name" value="PPM-type phosphatase domain"/>
    <property type="match status" value="1"/>
</dbReference>
<dbReference type="OrthoDB" id="10264738at2759"/>
<gene>
    <name evidence="2" type="ORF">H5410_026819</name>
</gene>
<dbReference type="GO" id="GO:0004722">
    <property type="term" value="F:protein serine/threonine phosphatase activity"/>
    <property type="evidence" value="ECO:0007669"/>
    <property type="project" value="InterPro"/>
</dbReference>
<name>A0A9J5Z066_SOLCO</name>
<dbReference type="AlphaFoldDB" id="A0A9J5Z066"/>
<dbReference type="Proteomes" id="UP000824120">
    <property type="component" value="Chromosome 5"/>
</dbReference>
<proteinExistence type="predicted"/>